<gene>
    <name evidence="3" type="ORF">SAMEA3499874_04584</name>
    <name evidence="4" type="ORF">SAMEA4873632_01985</name>
</gene>
<reference evidence="2" key="1">
    <citation type="submission" date="2015-12" db="EMBL/GenBank/DDBJ databases">
        <authorList>
            <person name="Shamseldin A."/>
            <person name="Moawad H."/>
            <person name="Abd El-Rahim W.M."/>
            <person name="Sadowsky M.J."/>
        </authorList>
    </citation>
    <scope>NUCLEOTIDE SEQUENCE</scope>
    <source>
        <strain evidence="2">Mich. 61</strain>
    </source>
</reference>
<sequence length="396" mass="45012">MANIAWFIPQLIEGSGGHRTMLQHAAYLEKMGHTCTIYLEDKSGKTSGAEVIHKLFGLKFKDVIYDWNNAQPCDAAVATIWYSAPFVAALPFDCKRLYFVQDFEAYFNPVGDAYLMAENSYCYGLKPITIGRWLRYKLQNDFAVESYHFEFGANHNIYKRVPTIQKEKAVCFIYQPDKPRRCSRIGIEALGIVKHCMPDVKIYLYGSSINDNLWFEHENLGLLDLPKCNELYNKCSVGLCISSSNPSRIPFEMMNAGLPVVEVWRENNLYDFSEDAMLLCKQTPESIATGIMKILNDADLAASMSSAGQKFMNGRTLETETEGFYKAFNCVMNEQAYTAEVISRSYNKPPFEAPLARPDIANTLTFAHQSLLKRIALRLPLFVRTPLSALYFKLKN</sequence>
<organism evidence="2">
    <name type="scientific">Klebsiella pneumoniae</name>
    <dbReference type="NCBI Taxonomy" id="573"/>
    <lineage>
        <taxon>Bacteria</taxon>
        <taxon>Pseudomonadati</taxon>
        <taxon>Pseudomonadota</taxon>
        <taxon>Gammaproteobacteria</taxon>
        <taxon>Enterobacterales</taxon>
        <taxon>Enterobacteriaceae</taxon>
        <taxon>Klebsiella/Raoultella group</taxon>
        <taxon>Klebsiella</taxon>
        <taxon>Klebsiella pneumoniae complex</taxon>
    </lineage>
</organism>
<name>A0A0V9CW03_KLEPN</name>
<dbReference type="AlphaFoldDB" id="A0A0V9CW03"/>
<dbReference type="RefSeq" id="WP_023157741.1">
    <property type="nucleotide sequence ID" value="NZ_AP024173.1"/>
</dbReference>
<proteinExistence type="predicted"/>
<dbReference type="SUPFAM" id="SSF53756">
    <property type="entry name" value="UDP-Glycosyltransferase/glycogen phosphorylase"/>
    <property type="match status" value="1"/>
</dbReference>
<dbReference type="EMBL" id="UKAW01000020">
    <property type="protein sequence ID" value="SXG18685.1"/>
    <property type="molecule type" value="Genomic_DNA"/>
</dbReference>
<dbReference type="InterPro" id="IPR055050">
    <property type="entry name" value="WsaF_C"/>
</dbReference>
<evidence type="ECO:0000313" key="5">
    <source>
        <dbReference type="Proteomes" id="UP000257587"/>
    </source>
</evidence>
<dbReference type="EMBL" id="CAAHCC010000003">
    <property type="protein sequence ID" value="VGK81461.1"/>
    <property type="molecule type" value="Genomic_DNA"/>
</dbReference>
<dbReference type="PATRIC" id="fig|573.1535.peg.2747"/>
<dbReference type="Proteomes" id="UP000376235">
    <property type="component" value="Unassembled WGS sequence"/>
</dbReference>
<reference evidence="2" key="2">
    <citation type="journal article" date="2016" name="J. Clin. Microbiol.">
        <title>Rapid and Accurate Determination of Lipopolysaccharide O-Antigen Types in Klebsiella pneumoniae with a Novel PCR-Based O-Genotyping Method.</title>
        <authorList>
            <person name="Fang C.T."/>
            <person name="Shih Y.J."/>
            <person name="Cheong C.M."/>
            <person name="Yi W.C."/>
        </authorList>
    </citation>
    <scope>NUCLEOTIDE SEQUENCE</scope>
    <source>
        <strain evidence="2">Mich. 61</strain>
    </source>
</reference>
<dbReference type="EMBL" id="KU310493">
    <property type="protein sequence ID" value="ALX35077.1"/>
    <property type="molecule type" value="Genomic_DNA"/>
</dbReference>
<feature type="domain" description="WsaF C-terminal" evidence="1">
    <location>
        <begin position="168"/>
        <end position="291"/>
    </location>
</feature>
<dbReference type="Gene3D" id="3.40.50.2000">
    <property type="entry name" value="Glycogen Phosphorylase B"/>
    <property type="match status" value="1"/>
</dbReference>
<dbReference type="Gene3D" id="3.40.50.11090">
    <property type="match status" value="1"/>
</dbReference>
<evidence type="ECO:0000313" key="3">
    <source>
        <dbReference type="EMBL" id="SXG18685.1"/>
    </source>
</evidence>
<evidence type="ECO:0000259" key="1">
    <source>
        <dbReference type="Pfam" id="PF22772"/>
    </source>
</evidence>
<dbReference type="Pfam" id="PF22772">
    <property type="entry name" value="WsaF_C"/>
    <property type="match status" value="1"/>
</dbReference>
<reference evidence="3 5" key="3">
    <citation type="submission" date="2018-08" db="EMBL/GenBank/DDBJ databases">
        <authorList>
            <consortium name="Pathogen Informatics"/>
        </authorList>
    </citation>
    <scope>NUCLEOTIDE SEQUENCE [LARGE SCALE GENOMIC DNA]</scope>
    <source>
        <strain evidence="4 6">5012STDY7626430</strain>
        <strain evidence="3 5">EuSCAPE_AT002</strain>
    </source>
</reference>
<evidence type="ECO:0000313" key="6">
    <source>
        <dbReference type="Proteomes" id="UP000376235"/>
    </source>
</evidence>
<protein>
    <recommendedName>
        <fullName evidence="1">WsaF C-terminal domain-containing protein</fullName>
    </recommendedName>
</protein>
<evidence type="ECO:0000313" key="4">
    <source>
        <dbReference type="EMBL" id="VGK81461.1"/>
    </source>
</evidence>
<accession>A0A0V9CW03</accession>
<dbReference type="Proteomes" id="UP000257587">
    <property type="component" value="Unassembled WGS sequence"/>
</dbReference>
<evidence type="ECO:0000313" key="2">
    <source>
        <dbReference type="EMBL" id="ALX35077.1"/>
    </source>
</evidence>